<dbReference type="PANTHER" id="PTHR15228">
    <property type="entry name" value="SPERMATHECAL PHYSIOLOGY VARIANT"/>
    <property type="match status" value="1"/>
</dbReference>
<dbReference type="InterPro" id="IPR051025">
    <property type="entry name" value="RhoGAP"/>
</dbReference>
<feature type="compositionally biased region" description="Basic and acidic residues" evidence="26">
    <location>
        <begin position="455"/>
        <end position="473"/>
    </location>
</feature>
<protein>
    <recommendedName>
        <fullName evidence="22">Rho GTPase-activating protein 24</fullName>
    </recommendedName>
    <alternativeName>
        <fullName evidence="23">Rho-type GTPase-activating protein 24</fullName>
    </alternativeName>
</protein>
<keyword evidence="15 25" id="KW-0175">Coiled coil</keyword>
<dbReference type="CDD" id="cd19401">
    <property type="entry name" value="TGF_beta_BMP10"/>
    <property type="match status" value="1"/>
</dbReference>
<feature type="region of interest" description="Disordered" evidence="26">
    <location>
        <begin position="311"/>
        <end position="409"/>
    </location>
</feature>
<evidence type="ECO:0000256" key="22">
    <source>
        <dbReference type="ARBA" id="ARBA00070253"/>
    </source>
</evidence>
<dbReference type="InterPro" id="IPR011993">
    <property type="entry name" value="PH-like_dom_sf"/>
</dbReference>
<evidence type="ECO:0000256" key="6">
    <source>
        <dbReference type="ARBA" id="ARBA00022468"/>
    </source>
</evidence>
<evidence type="ECO:0000256" key="10">
    <source>
        <dbReference type="ARBA" id="ARBA00022553"/>
    </source>
</evidence>
<evidence type="ECO:0000256" key="15">
    <source>
        <dbReference type="ARBA" id="ARBA00023054"/>
    </source>
</evidence>
<dbReference type="PANTHER" id="PTHR15228:SF20">
    <property type="entry name" value="RHO GTPASE-ACTIVATING PROTEIN 25"/>
    <property type="match status" value="1"/>
</dbReference>
<feature type="domain" description="Rho-GAP" evidence="28">
    <location>
        <begin position="113"/>
        <end position="307"/>
    </location>
</feature>
<dbReference type="AlphaFoldDB" id="A0A5A9P2J1"/>
<keyword evidence="12" id="KW-0221">Differentiation</keyword>
<dbReference type="Gene3D" id="1.10.555.10">
    <property type="entry name" value="Rho GTPase activation protein"/>
    <property type="match status" value="1"/>
</dbReference>
<dbReference type="FunFam" id="2.10.90.10:FF:000001">
    <property type="entry name" value="Bone morphogenetic protein 4"/>
    <property type="match status" value="1"/>
</dbReference>
<evidence type="ECO:0000256" key="20">
    <source>
        <dbReference type="ARBA" id="ARBA00058502"/>
    </source>
</evidence>
<dbReference type="Gene3D" id="2.10.90.10">
    <property type="entry name" value="Cystine-knot cytokines"/>
    <property type="match status" value="1"/>
</dbReference>
<evidence type="ECO:0000256" key="21">
    <source>
        <dbReference type="ARBA" id="ARBA00066033"/>
    </source>
</evidence>
<dbReference type="GO" id="GO:0070161">
    <property type="term" value="C:anchoring junction"/>
    <property type="evidence" value="ECO:0007669"/>
    <property type="project" value="UniProtKB-SubCell"/>
</dbReference>
<evidence type="ECO:0000313" key="30">
    <source>
        <dbReference type="EMBL" id="KAA0716704.1"/>
    </source>
</evidence>
<comment type="subcellular location">
    <subcellularLocation>
        <location evidence="2">Cell junction</location>
    </subcellularLocation>
    <subcellularLocation>
        <location evidence="3">Cell projection</location>
    </subcellularLocation>
    <subcellularLocation>
        <location evidence="1">Cytoplasm</location>
        <location evidence="1">Cytoskeleton</location>
    </subcellularLocation>
    <subcellularLocation>
        <location evidence="4">Secreted</location>
    </subcellularLocation>
</comment>
<dbReference type="GO" id="GO:0042995">
    <property type="term" value="C:cell projection"/>
    <property type="evidence" value="ECO:0007669"/>
    <property type="project" value="UniProtKB-SubCell"/>
</dbReference>
<accession>A0A5A9P2J1</accession>
<feature type="domain" description="PH" evidence="27">
    <location>
        <begin position="3"/>
        <end position="104"/>
    </location>
</feature>
<dbReference type="PROSITE" id="PS51362">
    <property type="entry name" value="TGF_BETA_2"/>
    <property type="match status" value="1"/>
</dbReference>
<dbReference type="InterPro" id="IPR029034">
    <property type="entry name" value="Cystine-knot_cytokine"/>
</dbReference>
<feature type="compositionally biased region" description="Basic residues" evidence="26">
    <location>
        <begin position="320"/>
        <end position="329"/>
    </location>
</feature>
<dbReference type="EMBL" id="SOYY01000009">
    <property type="protein sequence ID" value="KAA0716704.1"/>
    <property type="molecule type" value="Genomic_DNA"/>
</dbReference>
<dbReference type="GO" id="GO:0008083">
    <property type="term" value="F:growth factor activity"/>
    <property type="evidence" value="ECO:0007669"/>
    <property type="project" value="UniProtKB-KW"/>
</dbReference>
<dbReference type="Gene3D" id="2.30.29.30">
    <property type="entry name" value="Pleckstrin-homology domain (PH domain)/Phosphotyrosine-binding domain (PTB)"/>
    <property type="match status" value="1"/>
</dbReference>
<dbReference type="FunFam" id="1.10.555.10:FF:000015">
    <property type="entry name" value="rho GTPase-activating protein 25 isoform X1"/>
    <property type="match status" value="1"/>
</dbReference>
<keyword evidence="13" id="KW-0965">Cell junction</keyword>
<dbReference type="GO" id="GO:0007015">
    <property type="term" value="P:actin filament organization"/>
    <property type="evidence" value="ECO:0007669"/>
    <property type="project" value="TreeGrafter"/>
</dbReference>
<evidence type="ECO:0000256" key="4">
    <source>
        <dbReference type="ARBA" id="ARBA00004613"/>
    </source>
</evidence>
<dbReference type="GO" id="GO:0005096">
    <property type="term" value="F:GTPase activator activity"/>
    <property type="evidence" value="ECO:0007669"/>
    <property type="project" value="UniProtKB-KW"/>
</dbReference>
<evidence type="ECO:0000256" key="12">
    <source>
        <dbReference type="ARBA" id="ARBA00022782"/>
    </source>
</evidence>
<dbReference type="InterPro" id="IPR001849">
    <property type="entry name" value="PH_domain"/>
</dbReference>
<comment type="subunit">
    <text evidence="21">Interacts with FLNA.</text>
</comment>
<evidence type="ECO:0000256" key="13">
    <source>
        <dbReference type="ARBA" id="ARBA00022949"/>
    </source>
</evidence>
<dbReference type="Pfam" id="PF00169">
    <property type="entry name" value="PH"/>
    <property type="match status" value="1"/>
</dbReference>
<keyword evidence="6" id="KW-0343">GTPase activation</keyword>
<evidence type="ECO:0000256" key="9">
    <source>
        <dbReference type="ARBA" id="ARBA00022525"/>
    </source>
</evidence>
<dbReference type="InterPro" id="IPR008936">
    <property type="entry name" value="Rho_GTPase_activation_prot"/>
</dbReference>
<dbReference type="Pfam" id="PF00019">
    <property type="entry name" value="TGF_beta"/>
    <property type="match status" value="1"/>
</dbReference>
<feature type="region of interest" description="Disordered" evidence="26">
    <location>
        <begin position="794"/>
        <end position="815"/>
    </location>
</feature>
<dbReference type="InterPro" id="IPR017948">
    <property type="entry name" value="TGFb_CS"/>
</dbReference>
<dbReference type="PROSITE" id="PS00250">
    <property type="entry name" value="TGF_BETA_1"/>
    <property type="match status" value="1"/>
</dbReference>
<dbReference type="PROSITE" id="PS50238">
    <property type="entry name" value="RHOGAP"/>
    <property type="match status" value="1"/>
</dbReference>
<evidence type="ECO:0000259" key="29">
    <source>
        <dbReference type="PROSITE" id="PS51362"/>
    </source>
</evidence>
<dbReference type="SUPFAM" id="SSF48350">
    <property type="entry name" value="GTPase activation domain, GAP"/>
    <property type="match status" value="1"/>
</dbReference>
<feature type="domain" description="TGF-beta family profile" evidence="29">
    <location>
        <begin position="975"/>
        <end position="1087"/>
    </location>
</feature>
<keyword evidence="14 24" id="KW-0339">Growth factor</keyword>
<dbReference type="SMART" id="SM00324">
    <property type="entry name" value="RhoGAP"/>
    <property type="match status" value="1"/>
</dbReference>
<organism evidence="30 31">
    <name type="scientific">Triplophysa tibetana</name>
    <dbReference type="NCBI Taxonomy" id="1572043"/>
    <lineage>
        <taxon>Eukaryota</taxon>
        <taxon>Metazoa</taxon>
        <taxon>Chordata</taxon>
        <taxon>Craniata</taxon>
        <taxon>Vertebrata</taxon>
        <taxon>Euteleostomi</taxon>
        <taxon>Actinopterygii</taxon>
        <taxon>Neopterygii</taxon>
        <taxon>Teleostei</taxon>
        <taxon>Ostariophysi</taxon>
        <taxon>Cypriniformes</taxon>
        <taxon>Nemacheilidae</taxon>
        <taxon>Triplophysa</taxon>
    </lineage>
</organism>
<keyword evidence="9" id="KW-0964">Secreted</keyword>
<dbReference type="GO" id="GO:0005576">
    <property type="term" value="C:extracellular region"/>
    <property type="evidence" value="ECO:0007669"/>
    <property type="project" value="UniProtKB-SubCell"/>
</dbReference>
<feature type="coiled-coil region" evidence="25">
    <location>
        <begin position="538"/>
        <end position="600"/>
    </location>
</feature>
<evidence type="ECO:0000256" key="2">
    <source>
        <dbReference type="ARBA" id="ARBA00004282"/>
    </source>
</evidence>
<dbReference type="SUPFAM" id="SSF50729">
    <property type="entry name" value="PH domain-like"/>
    <property type="match status" value="1"/>
</dbReference>
<dbReference type="GO" id="GO:0006911">
    <property type="term" value="P:phagocytosis, engulfment"/>
    <property type="evidence" value="ECO:0007669"/>
    <property type="project" value="TreeGrafter"/>
</dbReference>
<dbReference type="GO" id="GO:0051058">
    <property type="term" value="P:negative regulation of small GTPase mediated signal transduction"/>
    <property type="evidence" value="ECO:0007669"/>
    <property type="project" value="TreeGrafter"/>
</dbReference>
<evidence type="ECO:0000256" key="18">
    <source>
        <dbReference type="ARBA" id="ARBA00023212"/>
    </source>
</evidence>
<keyword evidence="18" id="KW-0206">Cytoskeleton</keyword>
<evidence type="ECO:0000256" key="11">
    <source>
        <dbReference type="ARBA" id="ARBA00022729"/>
    </source>
</evidence>
<evidence type="ECO:0000259" key="27">
    <source>
        <dbReference type="PROSITE" id="PS50003"/>
    </source>
</evidence>
<evidence type="ECO:0000259" key="28">
    <source>
        <dbReference type="PROSITE" id="PS50238"/>
    </source>
</evidence>
<dbReference type="GO" id="GO:0030154">
    <property type="term" value="P:cell differentiation"/>
    <property type="evidence" value="ECO:0007669"/>
    <property type="project" value="UniProtKB-KW"/>
</dbReference>
<dbReference type="Gene3D" id="2.60.120.970">
    <property type="match status" value="1"/>
</dbReference>
<dbReference type="SMART" id="SM00204">
    <property type="entry name" value="TGFB"/>
    <property type="match status" value="1"/>
</dbReference>
<keyword evidence="31" id="KW-1185">Reference proteome</keyword>
<evidence type="ECO:0000256" key="14">
    <source>
        <dbReference type="ARBA" id="ARBA00023030"/>
    </source>
</evidence>
<evidence type="ECO:0000256" key="3">
    <source>
        <dbReference type="ARBA" id="ARBA00004316"/>
    </source>
</evidence>
<keyword evidence="17" id="KW-0325">Glycoprotein</keyword>
<evidence type="ECO:0000256" key="23">
    <source>
        <dbReference type="ARBA" id="ARBA00083366"/>
    </source>
</evidence>
<gene>
    <name evidence="30" type="ORF">E1301_Tti008909</name>
</gene>
<dbReference type="Pfam" id="PF00688">
    <property type="entry name" value="TGFb_propeptide"/>
    <property type="match status" value="1"/>
</dbReference>
<dbReference type="GO" id="GO:0005856">
    <property type="term" value="C:cytoskeleton"/>
    <property type="evidence" value="ECO:0007669"/>
    <property type="project" value="UniProtKB-SubCell"/>
</dbReference>
<evidence type="ECO:0000256" key="16">
    <source>
        <dbReference type="ARBA" id="ARBA00023157"/>
    </source>
</evidence>
<proteinExistence type="inferred from homology"/>
<evidence type="ECO:0000256" key="19">
    <source>
        <dbReference type="ARBA" id="ARBA00023273"/>
    </source>
</evidence>
<evidence type="ECO:0000256" key="25">
    <source>
        <dbReference type="SAM" id="Coils"/>
    </source>
</evidence>
<keyword evidence="10" id="KW-0597">Phosphoprotein</keyword>
<dbReference type="PROSITE" id="PS50003">
    <property type="entry name" value="PH_DOMAIN"/>
    <property type="match status" value="1"/>
</dbReference>
<keyword evidence="16" id="KW-1015">Disulfide bond</keyword>
<evidence type="ECO:0000256" key="1">
    <source>
        <dbReference type="ARBA" id="ARBA00004245"/>
    </source>
</evidence>
<dbReference type="GO" id="GO:0072359">
    <property type="term" value="P:circulatory system development"/>
    <property type="evidence" value="ECO:0007669"/>
    <property type="project" value="UniProtKB-ARBA"/>
</dbReference>
<comment type="caution">
    <text evidence="30">The sequence shown here is derived from an EMBL/GenBank/DDBJ whole genome shotgun (WGS) entry which is preliminary data.</text>
</comment>
<feature type="compositionally biased region" description="Acidic residues" evidence="26">
    <location>
        <begin position="350"/>
        <end position="364"/>
    </location>
</feature>
<dbReference type="CDD" id="cd04390">
    <property type="entry name" value="RhoGAP_ARHGAP22_24_25"/>
    <property type="match status" value="1"/>
</dbReference>
<name>A0A5A9P2J1_9TELE</name>
<dbReference type="SUPFAM" id="SSF57501">
    <property type="entry name" value="Cystine-knot cytokines"/>
    <property type="match status" value="1"/>
</dbReference>
<dbReference type="InterPro" id="IPR001111">
    <property type="entry name" value="TGF-b_propeptide"/>
</dbReference>
<feature type="region of interest" description="Disordered" evidence="26">
    <location>
        <begin position="452"/>
        <end position="473"/>
    </location>
</feature>
<comment type="function">
    <text evidence="20">Rho GTPase-activating protein involved in cell polarity, cell morphology and cytoskeletal organization. Acts as a GTPase activator for the Rac-type GTPase by converting it to an inactive GDP-bound state. Controls actin remodeling by inactivating Rac downstream of Rho leading to suppress leading edge protrusion and promotes cell retraction to achieve cellular polarity. Able to suppress RAC1 and CDC42 activity in vitro. Overexpression induces cell rounding with partial or complete disruption of actin stress fibers and formation of membrane ruffles, lamellipodia, and filopodia. Isoform 2 is a vascular cell-specific GAP involved in modulation of angiogenesis.</text>
</comment>
<sequence length="1087" mass="122230">MEKPLKTGWLKKQRSFVKNWQLRFFVLRGNVLTYHKDDKESALQGTIPLFSCQVNELPTNADDKFLFEIIPGGTTDRERDTYVLMATSQGEMEEWVRSIRKTIGSRSSGVFGKSLPDIMEYEKKFGSHLVPILVEKCSEFIREHGLNEEGIFRLPGQDNQVKQFREAFDAGERPSFPSDTDVHTVASLLKLYLRELPEPVVPWTQYQDFLDSTLMLDATTASGKERLEKQISLLPKVNYNLLSYICRFLYEVQRNSKVNKMSVENLATVMGVNLFKPQVEDAFSMMKGTPMIQKVMTVMIRHHVLLFPPSKDKLPSPLPSKKHKSKKTTNPRSFVGWESAECEVSSLSESPEEEEEADTPEDEGRDVGPSEAGSDDATSPSSPFSPVDDSWTGSPRKRTQTLPSLGCPVKGREQRWDRWSRFQESFNESDEKTLSEDIFKILDFQKDTIYSGGQKGEHEKAEVEKEREVDKTGTDGVVRETDTRARVQSTGPLSEPRLSKEASVSNLGREIPTAVDRGTALQQSNAGQLENTDRAHIIRSLQEKNRELVATVAELRAALEAERHSKAALENALRNAESTRDEALTRNEQLNKDIRKICKNNHGHVYTVNCFWMYKVHPIGSVHAVAKVTRNPISSPERIRTGPGLDDGNGGVVDPSLLEQDSEVDMQSVLETLKGQFLRTFNLSGIPPPVQTGATRVEPPEYMMELYNRFANDRTSMPSANIVRSFKNEDSSPCIVGPGGMRQHPLLFNVSIPHHERVTAAELRLYTLVQTDRHKYAGVDRKVTIYEVKQRETNASHQISGDDIEGGQPNGQEEETELVELASRQVYGTDNGWESFDMTAAVLNWRAKSEYGSTHKLEVHIASLNSQSAPASEGENTGNAIGGDMDIDTSLEDKHRPLMIVFSDDQSVDHRGDKRELNELIQHETAGRGFQDNFGLGLTDLWDDLGQNVENEEEEQSEEALLQMRSNLIYDTASRIRRNAKGNLCKKNPLYVDFKDIGWDSWILAPTGYEAYECAGVCTYPLTKHVTPTKHAIVQTLVNLKSPQKVARACCVPTKLDSISLLYLDDAGVVTYQYKYEGMVVSECGCR</sequence>
<dbReference type="SMART" id="SM00233">
    <property type="entry name" value="PH"/>
    <property type="match status" value="1"/>
</dbReference>
<dbReference type="Proteomes" id="UP000324632">
    <property type="component" value="Chromosome 9"/>
</dbReference>
<keyword evidence="7" id="KW-0217">Developmental protein</keyword>
<dbReference type="FunFam" id="2.30.29.30:FF:000286">
    <property type="entry name" value="PH-protein kinase domain containing protein"/>
    <property type="match status" value="1"/>
</dbReference>
<dbReference type="InterPro" id="IPR001839">
    <property type="entry name" value="TGF-b_C"/>
</dbReference>
<keyword evidence="8" id="KW-0963">Cytoplasm</keyword>
<evidence type="ECO:0000256" key="24">
    <source>
        <dbReference type="RuleBase" id="RU000354"/>
    </source>
</evidence>
<evidence type="ECO:0000256" key="7">
    <source>
        <dbReference type="ARBA" id="ARBA00022473"/>
    </source>
</evidence>
<evidence type="ECO:0000256" key="8">
    <source>
        <dbReference type="ARBA" id="ARBA00022490"/>
    </source>
</evidence>
<keyword evidence="19" id="KW-0966">Cell projection</keyword>
<reference evidence="30 31" key="1">
    <citation type="journal article" date="2019" name="Mol. Ecol. Resour.">
        <title>Chromosome-level genome assembly of Triplophysa tibetana, a fish adapted to the harsh high-altitude environment of the Tibetan Plateau.</title>
        <authorList>
            <person name="Yang X."/>
            <person name="Liu H."/>
            <person name="Ma Z."/>
            <person name="Zou Y."/>
            <person name="Zou M."/>
            <person name="Mao Y."/>
            <person name="Li X."/>
            <person name="Wang H."/>
            <person name="Chen T."/>
            <person name="Wang W."/>
            <person name="Yang R."/>
        </authorList>
    </citation>
    <scope>NUCLEOTIDE SEQUENCE [LARGE SCALE GENOMIC DNA]</scope>
    <source>
        <strain evidence="30">TTIB1903HZAU</strain>
        <tissue evidence="30">Muscle</tissue>
    </source>
</reference>
<evidence type="ECO:0000313" key="31">
    <source>
        <dbReference type="Proteomes" id="UP000324632"/>
    </source>
</evidence>
<dbReference type="InterPro" id="IPR000198">
    <property type="entry name" value="RhoGAP_dom"/>
</dbReference>
<dbReference type="Pfam" id="PF00620">
    <property type="entry name" value="RhoGAP"/>
    <property type="match status" value="1"/>
</dbReference>
<evidence type="ECO:0000256" key="17">
    <source>
        <dbReference type="ARBA" id="ARBA00023180"/>
    </source>
</evidence>
<dbReference type="GO" id="GO:0001891">
    <property type="term" value="C:phagocytic cup"/>
    <property type="evidence" value="ECO:0007669"/>
    <property type="project" value="TreeGrafter"/>
</dbReference>
<comment type="similarity">
    <text evidence="5 24">Belongs to the TGF-beta family.</text>
</comment>
<evidence type="ECO:0000256" key="5">
    <source>
        <dbReference type="ARBA" id="ARBA00006656"/>
    </source>
</evidence>
<feature type="region of interest" description="Disordered" evidence="26">
    <location>
        <begin position="485"/>
        <end position="505"/>
    </location>
</feature>
<evidence type="ECO:0000256" key="26">
    <source>
        <dbReference type="SAM" id="MobiDB-lite"/>
    </source>
</evidence>
<keyword evidence="11" id="KW-0732">Signal</keyword>
<dbReference type="GO" id="GO:0035239">
    <property type="term" value="P:tube morphogenesis"/>
    <property type="evidence" value="ECO:0007669"/>
    <property type="project" value="UniProtKB-ARBA"/>
</dbReference>